<gene>
    <name evidence="2" type="ORF">ACA29_17105</name>
</gene>
<comment type="caution">
    <text evidence="2">The sequence shown here is derived from an EMBL/GenBank/DDBJ whole genome shotgun (WGS) entry which is preliminary data.</text>
</comment>
<feature type="domain" description="HTH cro/C1-type" evidence="1">
    <location>
        <begin position="6"/>
        <end position="60"/>
    </location>
</feature>
<evidence type="ECO:0000313" key="3">
    <source>
        <dbReference type="Proteomes" id="UP000053881"/>
    </source>
</evidence>
<dbReference type="Proteomes" id="UP000053881">
    <property type="component" value="Unassembled WGS sequence"/>
</dbReference>
<evidence type="ECO:0000259" key="1">
    <source>
        <dbReference type="PROSITE" id="PS50943"/>
    </source>
</evidence>
<reference evidence="2 3" key="1">
    <citation type="submission" date="2015-06" db="EMBL/GenBank/DDBJ databases">
        <title>Genome sequencing project of Bacillus galactosidilyticus PL133.</title>
        <authorList>
            <person name="Gaiero J."/>
            <person name="Nicol R."/>
            <person name="Habash M."/>
        </authorList>
    </citation>
    <scope>NUCLEOTIDE SEQUENCE [LARGE SCALE GENOMIC DNA]</scope>
    <source>
        <strain evidence="2 3">PL133</strain>
    </source>
</reference>
<dbReference type="PROSITE" id="PS50943">
    <property type="entry name" value="HTH_CROC1"/>
    <property type="match status" value="1"/>
</dbReference>
<dbReference type="CDD" id="cd00093">
    <property type="entry name" value="HTH_XRE"/>
    <property type="match status" value="1"/>
</dbReference>
<organism evidence="2 3">
    <name type="scientific">Lederbergia galactosidilytica</name>
    <dbReference type="NCBI Taxonomy" id="217031"/>
    <lineage>
        <taxon>Bacteria</taxon>
        <taxon>Bacillati</taxon>
        <taxon>Bacillota</taxon>
        <taxon>Bacilli</taxon>
        <taxon>Bacillales</taxon>
        <taxon>Bacillaceae</taxon>
        <taxon>Lederbergia</taxon>
    </lineage>
</organism>
<dbReference type="EMBL" id="LGPB01000122">
    <property type="protein sequence ID" value="KRG11555.1"/>
    <property type="molecule type" value="Genomic_DNA"/>
</dbReference>
<evidence type="ECO:0000313" key="2">
    <source>
        <dbReference type="EMBL" id="KRG11555.1"/>
    </source>
</evidence>
<dbReference type="PATRIC" id="fig|217031.4.peg.5812"/>
<dbReference type="AlphaFoldDB" id="A0A0Q9Y7S9"/>
<dbReference type="Pfam" id="PF01381">
    <property type="entry name" value="HTH_3"/>
    <property type="match status" value="1"/>
</dbReference>
<protein>
    <recommendedName>
        <fullName evidence="1">HTH cro/C1-type domain-containing protein</fullName>
    </recommendedName>
</protein>
<dbReference type="SMART" id="SM00530">
    <property type="entry name" value="HTH_XRE"/>
    <property type="match status" value="1"/>
</dbReference>
<proteinExistence type="predicted"/>
<accession>A0A0Q9Y7S9</accession>
<dbReference type="GO" id="GO:0003677">
    <property type="term" value="F:DNA binding"/>
    <property type="evidence" value="ECO:0007669"/>
    <property type="project" value="InterPro"/>
</dbReference>
<dbReference type="InterPro" id="IPR010982">
    <property type="entry name" value="Lambda_DNA-bd_dom_sf"/>
</dbReference>
<name>A0A0Q9Y7S9_9BACI</name>
<dbReference type="SUPFAM" id="SSF47413">
    <property type="entry name" value="lambda repressor-like DNA-binding domains"/>
    <property type="match status" value="1"/>
</dbReference>
<dbReference type="InterPro" id="IPR001387">
    <property type="entry name" value="Cro/C1-type_HTH"/>
</dbReference>
<dbReference type="Gene3D" id="1.10.260.40">
    <property type="entry name" value="lambda repressor-like DNA-binding domains"/>
    <property type="match status" value="1"/>
</dbReference>
<sequence length="71" mass="8109">MNVETFKAIRLYLEKNQQEFAEFLGVANSTVAGIEAGNRPISDQVRARVARKFSVDAEFIEFVERNKKLSM</sequence>